<dbReference type="AlphaFoldDB" id="A0A0F9M4W5"/>
<dbReference type="PANTHER" id="PTHR37936">
    <property type="entry name" value="TRANSPOSASE INSC FOR INSERTION ELEMENT IS2A-RELATED"/>
    <property type="match status" value="1"/>
</dbReference>
<evidence type="ECO:0008006" key="2">
    <source>
        <dbReference type="Google" id="ProtNLM"/>
    </source>
</evidence>
<comment type="caution">
    <text evidence="1">The sequence shown here is derived from an EMBL/GenBank/DDBJ whole genome shotgun (WGS) entry which is preliminary data.</text>
</comment>
<dbReference type="InterPro" id="IPR036388">
    <property type="entry name" value="WH-like_DNA-bd_sf"/>
</dbReference>
<dbReference type="GO" id="GO:0004803">
    <property type="term" value="F:transposase activity"/>
    <property type="evidence" value="ECO:0007669"/>
    <property type="project" value="InterPro"/>
</dbReference>
<protein>
    <recommendedName>
        <fullName evidence="2">Transposase</fullName>
    </recommendedName>
</protein>
<dbReference type="InterPro" id="IPR002514">
    <property type="entry name" value="Transposase_8"/>
</dbReference>
<name>A0A0F9M4W5_9ZZZZ</name>
<dbReference type="GO" id="GO:0006313">
    <property type="term" value="P:DNA transposition"/>
    <property type="evidence" value="ECO:0007669"/>
    <property type="project" value="InterPro"/>
</dbReference>
<proteinExistence type="predicted"/>
<reference evidence="1" key="1">
    <citation type="journal article" date="2015" name="Nature">
        <title>Complex archaea that bridge the gap between prokaryotes and eukaryotes.</title>
        <authorList>
            <person name="Spang A."/>
            <person name="Saw J.H."/>
            <person name="Jorgensen S.L."/>
            <person name="Zaremba-Niedzwiedzka K."/>
            <person name="Martijn J."/>
            <person name="Lind A.E."/>
            <person name="van Eijk R."/>
            <person name="Schleper C."/>
            <person name="Guy L."/>
            <person name="Ettema T.J."/>
        </authorList>
    </citation>
    <scope>NUCLEOTIDE SEQUENCE</scope>
</reference>
<dbReference type="NCBIfam" id="NF047595">
    <property type="entry name" value="IS66_ISRel24_TnpA"/>
    <property type="match status" value="1"/>
</dbReference>
<gene>
    <name evidence="1" type="ORF">LCGC14_1134950</name>
</gene>
<dbReference type="SUPFAM" id="SSF48295">
    <property type="entry name" value="TrpR-like"/>
    <property type="match status" value="1"/>
</dbReference>
<dbReference type="InterPro" id="IPR010921">
    <property type="entry name" value="Trp_repressor/repl_initiator"/>
</dbReference>
<dbReference type="EMBL" id="LAZR01005342">
    <property type="protein sequence ID" value="KKN00724.1"/>
    <property type="molecule type" value="Genomic_DNA"/>
</dbReference>
<organism evidence="1">
    <name type="scientific">marine sediment metagenome</name>
    <dbReference type="NCBI Taxonomy" id="412755"/>
    <lineage>
        <taxon>unclassified sequences</taxon>
        <taxon>metagenomes</taxon>
        <taxon>ecological metagenomes</taxon>
    </lineage>
</organism>
<dbReference type="GO" id="GO:0043565">
    <property type="term" value="F:sequence-specific DNA binding"/>
    <property type="evidence" value="ECO:0007669"/>
    <property type="project" value="InterPro"/>
</dbReference>
<dbReference type="Pfam" id="PF01527">
    <property type="entry name" value="HTH_Tnp_1"/>
    <property type="match status" value="1"/>
</dbReference>
<evidence type="ECO:0000313" key="1">
    <source>
        <dbReference type="EMBL" id="KKN00724.1"/>
    </source>
</evidence>
<dbReference type="Gene3D" id="1.10.10.10">
    <property type="entry name" value="Winged helix-like DNA-binding domain superfamily/Winged helix DNA-binding domain"/>
    <property type="match status" value="1"/>
</dbReference>
<dbReference type="PANTHER" id="PTHR37936:SF3">
    <property type="entry name" value="TRANSPOSASE INSC FOR INSERTION ELEMENT IS2A-RELATED"/>
    <property type="match status" value="1"/>
</dbReference>
<accession>A0A0F9M4W5</accession>
<sequence length="126" mass="13697">MDCTIEVLTDAGGSRRRCRRWPEEVKARIVAETLVDGATVNAVARRYGMRPNHLSEWRRMAREGNLVLPNLDGVSFVPVAIEEPAAALPDVPEIEVGVIEVLKSNVTIRLAADTPAARIAEIAAAL</sequence>